<sequence length="75" mass="8744">MISCEKAADICTRAQYNEATSMEKLKLRFHIIFCKICAEYTKQNKKLTSLCNKARLRSLSEKEKAKMRETIRKLG</sequence>
<reference evidence="1 2" key="1">
    <citation type="submission" date="2017-08" db="EMBL/GenBank/DDBJ databases">
        <title>The complete genome sequence of Maribacter sp. B1, isolated from deep-sea sediment.</title>
        <authorList>
            <person name="Wu Y.-H."/>
            <person name="Cheng H."/>
            <person name="Xu X.-W."/>
        </authorList>
    </citation>
    <scope>NUCLEOTIDE SEQUENCE [LARGE SCALE GENOMIC DNA]</scope>
    <source>
        <strain evidence="1 2">B1</strain>
    </source>
</reference>
<evidence type="ECO:0000313" key="2">
    <source>
        <dbReference type="Proteomes" id="UP000215244"/>
    </source>
</evidence>
<name>A0A223V285_9FLAO</name>
<evidence type="ECO:0000313" key="1">
    <source>
        <dbReference type="EMBL" id="ASV29422.1"/>
    </source>
</evidence>
<dbReference type="AlphaFoldDB" id="A0A223V285"/>
<gene>
    <name evidence="1" type="ORF">CJ263_03815</name>
</gene>
<evidence type="ECO:0008006" key="3">
    <source>
        <dbReference type="Google" id="ProtNLM"/>
    </source>
</evidence>
<proteinExistence type="predicted"/>
<accession>A0A223V285</accession>
<protein>
    <recommendedName>
        <fullName evidence="3">Glycine dehydrogenase</fullName>
    </recommendedName>
</protein>
<dbReference type="Proteomes" id="UP000215244">
    <property type="component" value="Chromosome"/>
</dbReference>
<dbReference type="EMBL" id="CP022957">
    <property type="protein sequence ID" value="ASV29422.1"/>
    <property type="molecule type" value="Genomic_DNA"/>
</dbReference>
<dbReference type="KEGG" id="marb:CJ263_03815"/>
<organism evidence="1 2">
    <name type="scientific">Maribacter cobaltidurans</name>
    <dbReference type="NCBI Taxonomy" id="1178778"/>
    <lineage>
        <taxon>Bacteria</taxon>
        <taxon>Pseudomonadati</taxon>
        <taxon>Bacteroidota</taxon>
        <taxon>Flavobacteriia</taxon>
        <taxon>Flavobacteriales</taxon>
        <taxon>Flavobacteriaceae</taxon>
        <taxon>Maribacter</taxon>
    </lineage>
</organism>
<keyword evidence="2" id="KW-1185">Reference proteome</keyword>